<organism evidence="2 3">
    <name type="scientific">Massilia eurypsychrophila</name>
    <dbReference type="NCBI Taxonomy" id="1485217"/>
    <lineage>
        <taxon>Bacteria</taxon>
        <taxon>Pseudomonadati</taxon>
        <taxon>Pseudomonadota</taxon>
        <taxon>Betaproteobacteria</taxon>
        <taxon>Burkholderiales</taxon>
        <taxon>Oxalobacteraceae</taxon>
        <taxon>Telluria group</taxon>
        <taxon>Massilia</taxon>
    </lineage>
</organism>
<evidence type="ECO:0000313" key="2">
    <source>
        <dbReference type="EMBL" id="PIL42118.1"/>
    </source>
</evidence>
<feature type="chain" id="PRO_5013795703" evidence="1">
    <location>
        <begin position="21"/>
        <end position="330"/>
    </location>
</feature>
<comment type="caution">
    <text evidence="2">The sequence shown here is derived from an EMBL/GenBank/DDBJ whole genome shotgun (WGS) entry which is preliminary data.</text>
</comment>
<evidence type="ECO:0000313" key="3">
    <source>
        <dbReference type="Proteomes" id="UP000230390"/>
    </source>
</evidence>
<name>A0A2G8T8X7_9BURK</name>
<accession>A0A2G8T8X7</accession>
<proteinExistence type="predicted"/>
<dbReference type="Pfam" id="PF01963">
    <property type="entry name" value="TraB_PrgY_gumN"/>
    <property type="match status" value="1"/>
</dbReference>
<feature type="signal peptide" evidence="1">
    <location>
        <begin position="1"/>
        <end position="20"/>
    </location>
</feature>
<dbReference type="InterPro" id="IPR002816">
    <property type="entry name" value="TraB/PrgY/GumN_fam"/>
</dbReference>
<dbReference type="EMBL" id="PDOC01000036">
    <property type="protein sequence ID" value="PIL42118.1"/>
    <property type="molecule type" value="Genomic_DNA"/>
</dbReference>
<dbReference type="Proteomes" id="UP000230390">
    <property type="component" value="Unassembled WGS sequence"/>
</dbReference>
<keyword evidence="3" id="KW-1185">Reference proteome</keyword>
<dbReference type="AlphaFoldDB" id="A0A2G8T8X7"/>
<dbReference type="CDD" id="cd14788">
    <property type="entry name" value="GumN"/>
    <property type="match status" value="1"/>
</dbReference>
<dbReference type="OrthoDB" id="8743055at2"/>
<reference evidence="2 3" key="1">
    <citation type="submission" date="2017-10" db="EMBL/GenBank/DDBJ databases">
        <title>Massilia psychrophilum sp. nov., a novel purple-pigmented bacterium isolated from Tianshan glacier, Xinjiang Municipality, China.</title>
        <authorList>
            <person name="Wang H."/>
        </authorList>
    </citation>
    <scope>NUCLEOTIDE SEQUENCE [LARGE SCALE GENOMIC DNA]</scope>
    <source>
        <strain evidence="2 3">JCM 30074</strain>
    </source>
</reference>
<gene>
    <name evidence="2" type="ORF">CR105_26040</name>
</gene>
<keyword evidence="1" id="KW-0732">Signal</keyword>
<protein>
    <submittedName>
        <fullName evidence="2">TraB/GumN family protein</fullName>
    </submittedName>
</protein>
<sequence length="330" mass="36195">MLPRLLSTVCLVVLAAPAWSQSEPVAEPEKIVVVGQRPGPGLWKVSKDDRVLWIFGTYSPLPTKMEWRSRQVESVLSHSQELLGLPSAGVSVGWSDSLNLLTALPFVIGVKKNADGASLQQVVPADVYARWTPLKERYIGADSGVESERPIFAAQELFSKALKQSGLGSDRDVINNIQKMAKDKGVKYTPVSVSVRLDNPRGAVRDFKKTTLDDLDCFSKTIDRLEVDVDAMRVRANAWAIGDIDTMRTLTYPDQEQACTAAFTNSSWVKSLKGAESLDQRRRELWLAAAEKSLATNKSTLALLPVSQIMNPSGLVAALQAKGYLVEQPE</sequence>
<dbReference type="RefSeq" id="WP_099793714.1">
    <property type="nucleotide sequence ID" value="NZ_JBHLYV010000085.1"/>
</dbReference>
<evidence type="ECO:0000256" key="1">
    <source>
        <dbReference type="SAM" id="SignalP"/>
    </source>
</evidence>